<keyword evidence="5 7" id="KW-0472">Membrane</keyword>
<evidence type="ECO:0000313" key="8">
    <source>
        <dbReference type="Ensembl" id="ENSCINP00000035306.1"/>
    </source>
</evidence>
<evidence type="ECO:0000256" key="5">
    <source>
        <dbReference type="ARBA" id="ARBA00023136"/>
    </source>
</evidence>
<dbReference type="STRING" id="7719.ENSCINP00000035306"/>
<dbReference type="Ensembl" id="ENSCINT00000037224.1">
    <property type="protein sequence ID" value="ENSCINP00000035306.1"/>
    <property type="gene ID" value="ENSCING00000024525.1"/>
</dbReference>
<evidence type="ECO:0000256" key="6">
    <source>
        <dbReference type="ARBA" id="ARBA00023180"/>
    </source>
</evidence>
<feature type="transmembrane region" description="Helical" evidence="7">
    <location>
        <begin position="298"/>
        <end position="320"/>
    </location>
</feature>
<keyword evidence="9" id="KW-1185">Reference proteome</keyword>
<evidence type="ECO:0000256" key="4">
    <source>
        <dbReference type="ARBA" id="ARBA00022989"/>
    </source>
</evidence>
<dbReference type="Proteomes" id="UP000008144">
    <property type="component" value="Chromosome 1"/>
</dbReference>
<dbReference type="PANTHER" id="PTHR32178:SF6">
    <property type="entry name" value="IG-LIKE DOMAIN-CONTAINING PROTEIN"/>
    <property type="match status" value="1"/>
</dbReference>
<keyword evidence="2 7" id="KW-0812">Transmembrane</keyword>
<protein>
    <recommendedName>
        <fullName evidence="10">Ig-like domain-containing protein</fullName>
    </recommendedName>
</protein>
<sequence length="331" mass="38065">MLDYFTDEELKLQYLIPKVNNSIAQWNFRSYKGKIIREYFINNHTFSTVEVTGDDTISSLYVSPLALLDAGRYDCVLNGRVLASWRISVRSVDTMQYILTARGQTPWKNTTIRDKTIGLRWSPWTNCDGCAGSGERRRFGFCYVTWDEGSAHCNSREVPIMMRTLAKSRPEEIVVGVCYDQCSDKQPPMFVREQRILVKNGASVKFTCRQNASVRDAVRWEHNDVTVKRNDVSFGYVASKSRYVSKDNRFFFNNIHMPSGGTVRFACTTDRKRRIIFQLVVSPLPTIDVASFIDHIRWMAITSAIQVTVFLILLTFYSLLRSFADETSLNL</sequence>
<keyword evidence="4 7" id="KW-1133">Transmembrane helix</keyword>
<reference evidence="9" key="1">
    <citation type="journal article" date="2002" name="Science">
        <title>The draft genome of Ciona intestinalis: insights into chordate and vertebrate origins.</title>
        <authorList>
            <person name="Dehal P."/>
            <person name="Satou Y."/>
            <person name="Campbell R.K."/>
            <person name="Chapman J."/>
            <person name="Degnan B."/>
            <person name="De Tomaso A."/>
            <person name="Davidson B."/>
            <person name="Di Gregorio A."/>
            <person name="Gelpke M."/>
            <person name="Goodstein D.M."/>
            <person name="Harafuji N."/>
            <person name="Hastings K.E."/>
            <person name="Ho I."/>
            <person name="Hotta K."/>
            <person name="Huang W."/>
            <person name="Kawashima T."/>
            <person name="Lemaire P."/>
            <person name="Martinez D."/>
            <person name="Meinertzhagen I.A."/>
            <person name="Necula S."/>
            <person name="Nonaka M."/>
            <person name="Putnam N."/>
            <person name="Rash S."/>
            <person name="Saiga H."/>
            <person name="Satake M."/>
            <person name="Terry A."/>
            <person name="Yamada L."/>
            <person name="Wang H.G."/>
            <person name="Awazu S."/>
            <person name="Azumi K."/>
            <person name="Boore J."/>
            <person name="Branno M."/>
            <person name="Chin-Bow S."/>
            <person name="DeSantis R."/>
            <person name="Doyle S."/>
            <person name="Francino P."/>
            <person name="Keys D.N."/>
            <person name="Haga S."/>
            <person name="Hayashi H."/>
            <person name="Hino K."/>
            <person name="Imai K.S."/>
            <person name="Inaba K."/>
            <person name="Kano S."/>
            <person name="Kobayashi K."/>
            <person name="Kobayashi M."/>
            <person name="Lee B.I."/>
            <person name="Makabe K.W."/>
            <person name="Manohar C."/>
            <person name="Matassi G."/>
            <person name="Medina M."/>
            <person name="Mochizuki Y."/>
            <person name="Mount S."/>
            <person name="Morishita T."/>
            <person name="Miura S."/>
            <person name="Nakayama A."/>
            <person name="Nishizaka S."/>
            <person name="Nomoto H."/>
            <person name="Ohta F."/>
            <person name="Oishi K."/>
            <person name="Rigoutsos I."/>
            <person name="Sano M."/>
            <person name="Sasaki A."/>
            <person name="Sasakura Y."/>
            <person name="Shoguchi E."/>
            <person name="Shin-i T."/>
            <person name="Spagnuolo A."/>
            <person name="Stainier D."/>
            <person name="Suzuki M.M."/>
            <person name="Tassy O."/>
            <person name="Takatori N."/>
            <person name="Tokuoka M."/>
            <person name="Yagi K."/>
            <person name="Yoshizaki F."/>
            <person name="Wada S."/>
            <person name="Zhang C."/>
            <person name="Hyatt P.D."/>
            <person name="Larimer F."/>
            <person name="Detter C."/>
            <person name="Doggett N."/>
            <person name="Glavina T."/>
            <person name="Hawkins T."/>
            <person name="Richardson P."/>
            <person name="Lucas S."/>
            <person name="Kohara Y."/>
            <person name="Levine M."/>
            <person name="Satoh N."/>
            <person name="Rokhsar D.S."/>
        </authorList>
    </citation>
    <scope>NUCLEOTIDE SEQUENCE [LARGE SCALE GENOMIC DNA]</scope>
</reference>
<name>H2Y072_CIOIN</name>
<reference evidence="8" key="4">
    <citation type="submission" date="2025-09" db="UniProtKB">
        <authorList>
            <consortium name="Ensembl"/>
        </authorList>
    </citation>
    <scope>IDENTIFICATION</scope>
</reference>
<evidence type="ECO:0000256" key="2">
    <source>
        <dbReference type="ARBA" id="ARBA00022692"/>
    </source>
</evidence>
<keyword evidence="3" id="KW-0732">Signal</keyword>
<dbReference type="InParanoid" id="H2Y072"/>
<dbReference type="EMBL" id="EAAA01000058">
    <property type="status" value="NOT_ANNOTATED_CDS"/>
    <property type="molecule type" value="Genomic_DNA"/>
</dbReference>
<keyword evidence="6" id="KW-0325">Glycoprotein</keyword>
<dbReference type="OMA" id="RTIAGPW"/>
<dbReference type="GeneTree" id="ENSGT00530000063991"/>
<dbReference type="PANTHER" id="PTHR32178">
    <property type="entry name" value="FAM187"/>
    <property type="match status" value="1"/>
</dbReference>
<dbReference type="GO" id="GO:0016020">
    <property type="term" value="C:membrane"/>
    <property type="evidence" value="ECO:0007669"/>
    <property type="project" value="UniProtKB-SubCell"/>
</dbReference>
<evidence type="ECO:0008006" key="10">
    <source>
        <dbReference type="Google" id="ProtNLM"/>
    </source>
</evidence>
<dbReference type="InterPro" id="IPR039311">
    <property type="entry name" value="FAM187A/B"/>
</dbReference>
<evidence type="ECO:0000256" key="3">
    <source>
        <dbReference type="ARBA" id="ARBA00022729"/>
    </source>
</evidence>
<accession>H2Y072</accession>
<dbReference type="AlphaFoldDB" id="H2Y072"/>
<dbReference type="HOGENOM" id="CLU_839249_0_0_1"/>
<comment type="subcellular location">
    <subcellularLocation>
        <location evidence="1">Membrane</location>
        <topology evidence="1">Single-pass type I membrane protein</topology>
    </subcellularLocation>
</comment>
<reference evidence="8" key="3">
    <citation type="submission" date="2025-08" db="UniProtKB">
        <authorList>
            <consortium name="Ensembl"/>
        </authorList>
    </citation>
    <scope>IDENTIFICATION</scope>
</reference>
<evidence type="ECO:0000256" key="1">
    <source>
        <dbReference type="ARBA" id="ARBA00004479"/>
    </source>
</evidence>
<proteinExistence type="predicted"/>
<reference evidence="8" key="2">
    <citation type="journal article" date="2008" name="Genome Biol.">
        <title>Improved genome assembly and evidence-based global gene model set for the chordate Ciona intestinalis: new insight into intron and operon populations.</title>
        <authorList>
            <person name="Satou Y."/>
            <person name="Mineta K."/>
            <person name="Ogasawara M."/>
            <person name="Sasakura Y."/>
            <person name="Shoguchi E."/>
            <person name="Ueno K."/>
            <person name="Yamada L."/>
            <person name="Matsumoto J."/>
            <person name="Wasserscheid J."/>
            <person name="Dewar K."/>
            <person name="Wiley G.B."/>
            <person name="Macmil S.L."/>
            <person name="Roe B.A."/>
            <person name="Zeller R.W."/>
            <person name="Hastings K.E."/>
            <person name="Lemaire P."/>
            <person name="Lindquist E."/>
            <person name="Endo T."/>
            <person name="Hotta K."/>
            <person name="Inaba K."/>
        </authorList>
    </citation>
    <scope>NUCLEOTIDE SEQUENCE [LARGE SCALE GENOMIC DNA]</scope>
    <source>
        <strain evidence="8">wild type</strain>
    </source>
</reference>
<organism evidence="8 9">
    <name type="scientific">Ciona intestinalis</name>
    <name type="common">Transparent sea squirt</name>
    <name type="synonym">Ascidia intestinalis</name>
    <dbReference type="NCBI Taxonomy" id="7719"/>
    <lineage>
        <taxon>Eukaryota</taxon>
        <taxon>Metazoa</taxon>
        <taxon>Chordata</taxon>
        <taxon>Tunicata</taxon>
        <taxon>Ascidiacea</taxon>
        <taxon>Phlebobranchia</taxon>
        <taxon>Cionidae</taxon>
        <taxon>Ciona</taxon>
    </lineage>
</organism>
<evidence type="ECO:0000313" key="9">
    <source>
        <dbReference type="Proteomes" id="UP000008144"/>
    </source>
</evidence>
<evidence type="ECO:0000256" key="7">
    <source>
        <dbReference type="SAM" id="Phobius"/>
    </source>
</evidence>